<evidence type="ECO:0000313" key="1">
    <source>
        <dbReference type="EMBL" id="RQO99445.1"/>
    </source>
</evidence>
<keyword evidence="2" id="KW-1185">Reference proteome</keyword>
<dbReference type="EMBL" id="CM009302">
    <property type="protein sequence ID" value="RQO99445.1"/>
    <property type="molecule type" value="Genomic_DNA"/>
</dbReference>
<proteinExistence type="predicted"/>
<name>A0A3N7FZH9_POPTR</name>
<gene>
    <name evidence="1" type="ORF">POPTR_013G148950</name>
</gene>
<dbReference type="Gramene" id="Potri.013G148950.1.v4.1">
    <property type="protein sequence ID" value="Potri.013G148950.1.v4.1"/>
    <property type="gene ID" value="Potri.013G148950.v4.1"/>
</dbReference>
<evidence type="ECO:0000313" key="2">
    <source>
        <dbReference type="Proteomes" id="UP000006729"/>
    </source>
</evidence>
<dbReference type="GO" id="GO:0006284">
    <property type="term" value="P:base-excision repair"/>
    <property type="evidence" value="ECO:0000318"/>
    <property type="project" value="GO_Central"/>
</dbReference>
<dbReference type="OMA" id="HNIDICI"/>
<dbReference type="InParanoid" id="A0A3N7FZH9"/>
<dbReference type="PANTHER" id="PTHR33710">
    <property type="entry name" value="BNAC02G09200D PROTEIN"/>
    <property type="match status" value="1"/>
</dbReference>
<dbReference type="GO" id="GO:0003906">
    <property type="term" value="F:DNA-(apurinic or apyrimidinic site) endonuclease activity"/>
    <property type="evidence" value="ECO:0000318"/>
    <property type="project" value="GO_Central"/>
</dbReference>
<dbReference type="Proteomes" id="UP000006729">
    <property type="component" value="Chromosome 13"/>
</dbReference>
<sequence length="248" mass="28421">MQIFFWNSCGLGMSAKRVAVKKMILHHNIDICILLETKRRIYTPSIVYAMWNDPNVKWHSVDSVNNAGGILVIWYEENFKVDNIECSGQWNAIFGSHVKTNFACAIIGVYAGCLVAERRVLWGEISILQVAIAIPLFIVGDFYENLHGDRSSAYLNAVGSKDFHSFISHCNLVEYPLNGHRYTRFRGQSMSHIDKALAALECHLQFPDLALLRYPRGLSDHYQKLLGLHNKIWGWKSFRFLNCWADQP</sequence>
<dbReference type="SMR" id="A0A3N7FZH9"/>
<accession>A0A3N7FZH9</accession>
<dbReference type="PANTHER" id="PTHR33710:SF86">
    <property type="entry name" value="VIRAL MOVEMENT PROTEIN"/>
    <property type="match status" value="1"/>
</dbReference>
<dbReference type="GO" id="GO:0008311">
    <property type="term" value="F:double-stranded DNA 3'-5' DNA exonuclease activity"/>
    <property type="evidence" value="ECO:0000318"/>
    <property type="project" value="GO_Central"/>
</dbReference>
<dbReference type="AlphaFoldDB" id="A0A3N7FZH9"/>
<dbReference type="Gene3D" id="3.60.10.10">
    <property type="entry name" value="Endonuclease/exonuclease/phosphatase"/>
    <property type="match status" value="1"/>
</dbReference>
<reference evidence="1 2" key="1">
    <citation type="journal article" date="2006" name="Science">
        <title>The genome of black cottonwood, Populus trichocarpa (Torr. &amp; Gray).</title>
        <authorList>
            <person name="Tuskan G.A."/>
            <person name="Difazio S."/>
            <person name="Jansson S."/>
            <person name="Bohlmann J."/>
            <person name="Grigoriev I."/>
            <person name="Hellsten U."/>
            <person name="Putnam N."/>
            <person name="Ralph S."/>
            <person name="Rombauts S."/>
            <person name="Salamov A."/>
            <person name="Schein J."/>
            <person name="Sterck L."/>
            <person name="Aerts A."/>
            <person name="Bhalerao R.R."/>
            <person name="Bhalerao R.P."/>
            <person name="Blaudez D."/>
            <person name="Boerjan W."/>
            <person name="Brun A."/>
            <person name="Brunner A."/>
            <person name="Busov V."/>
            <person name="Campbell M."/>
            <person name="Carlson J."/>
            <person name="Chalot M."/>
            <person name="Chapman J."/>
            <person name="Chen G.L."/>
            <person name="Cooper D."/>
            <person name="Coutinho P.M."/>
            <person name="Couturier J."/>
            <person name="Covert S."/>
            <person name="Cronk Q."/>
            <person name="Cunningham R."/>
            <person name="Davis J."/>
            <person name="Degroeve S."/>
            <person name="Dejardin A."/>
            <person name="Depamphilis C."/>
            <person name="Detter J."/>
            <person name="Dirks B."/>
            <person name="Dubchak I."/>
            <person name="Duplessis S."/>
            <person name="Ehlting J."/>
            <person name="Ellis B."/>
            <person name="Gendler K."/>
            <person name="Goodstein D."/>
            <person name="Gribskov M."/>
            <person name="Grimwood J."/>
            <person name="Groover A."/>
            <person name="Gunter L."/>
            <person name="Hamberger B."/>
            <person name="Heinze B."/>
            <person name="Helariutta Y."/>
            <person name="Henrissat B."/>
            <person name="Holligan D."/>
            <person name="Holt R."/>
            <person name="Huang W."/>
            <person name="Islam-Faridi N."/>
            <person name="Jones S."/>
            <person name="Jones-Rhoades M."/>
            <person name="Jorgensen R."/>
            <person name="Joshi C."/>
            <person name="Kangasjarvi J."/>
            <person name="Karlsson J."/>
            <person name="Kelleher C."/>
            <person name="Kirkpatrick R."/>
            <person name="Kirst M."/>
            <person name="Kohler A."/>
            <person name="Kalluri U."/>
            <person name="Larimer F."/>
            <person name="Leebens-Mack J."/>
            <person name="Leple J.C."/>
            <person name="Locascio P."/>
            <person name="Lou Y."/>
            <person name="Lucas S."/>
            <person name="Martin F."/>
            <person name="Montanini B."/>
            <person name="Napoli C."/>
            <person name="Nelson D.R."/>
            <person name="Nelson C."/>
            <person name="Nieminen K."/>
            <person name="Nilsson O."/>
            <person name="Pereda V."/>
            <person name="Peter G."/>
            <person name="Philippe R."/>
            <person name="Pilate G."/>
            <person name="Poliakov A."/>
            <person name="Razumovskaya J."/>
            <person name="Richardson P."/>
            <person name="Rinaldi C."/>
            <person name="Ritland K."/>
            <person name="Rouze P."/>
            <person name="Ryaboy D."/>
            <person name="Schmutz J."/>
            <person name="Schrader J."/>
            <person name="Segerman B."/>
            <person name="Shin H."/>
            <person name="Siddiqui A."/>
            <person name="Sterky F."/>
            <person name="Terry A."/>
            <person name="Tsai C.J."/>
            <person name="Uberbacher E."/>
            <person name="Unneberg P."/>
            <person name="Vahala J."/>
            <person name="Wall K."/>
            <person name="Wessler S."/>
            <person name="Yang G."/>
            <person name="Yin T."/>
            <person name="Douglas C."/>
            <person name="Marra M."/>
            <person name="Sandberg G."/>
            <person name="Van de Peer Y."/>
            <person name="Rokhsar D."/>
        </authorList>
    </citation>
    <scope>NUCLEOTIDE SEQUENCE [LARGE SCALE GENOMIC DNA]</scope>
    <source>
        <strain evidence="2">cv. Nisqually</strain>
    </source>
</reference>
<dbReference type="SUPFAM" id="SSF56219">
    <property type="entry name" value="DNase I-like"/>
    <property type="match status" value="1"/>
</dbReference>
<organism evidence="1 2">
    <name type="scientific">Populus trichocarpa</name>
    <name type="common">Western balsam poplar</name>
    <name type="synonym">Populus balsamifera subsp. trichocarpa</name>
    <dbReference type="NCBI Taxonomy" id="3694"/>
    <lineage>
        <taxon>Eukaryota</taxon>
        <taxon>Viridiplantae</taxon>
        <taxon>Streptophyta</taxon>
        <taxon>Embryophyta</taxon>
        <taxon>Tracheophyta</taxon>
        <taxon>Spermatophyta</taxon>
        <taxon>Magnoliopsida</taxon>
        <taxon>eudicotyledons</taxon>
        <taxon>Gunneridae</taxon>
        <taxon>Pentapetalae</taxon>
        <taxon>rosids</taxon>
        <taxon>fabids</taxon>
        <taxon>Malpighiales</taxon>
        <taxon>Salicaceae</taxon>
        <taxon>Saliceae</taxon>
        <taxon>Populus</taxon>
    </lineage>
</organism>
<dbReference type="GO" id="GO:0005634">
    <property type="term" value="C:nucleus"/>
    <property type="evidence" value="ECO:0000318"/>
    <property type="project" value="GO_Central"/>
</dbReference>
<dbReference type="InterPro" id="IPR036691">
    <property type="entry name" value="Endo/exonu/phosph_ase_sf"/>
</dbReference>
<evidence type="ECO:0008006" key="3">
    <source>
        <dbReference type="Google" id="ProtNLM"/>
    </source>
</evidence>
<protein>
    <recommendedName>
        <fullName evidence="3">Endonuclease/exonuclease/phosphatase domain-containing protein</fullName>
    </recommendedName>
</protein>
<dbReference type="GO" id="GO:0008081">
    <property type="term" value="F:phosphoric diester hydrolase activity"/>
    <property type="evidence" value="ECO:0000318"/>
    <property type="project" value="GO_Central"/>
</dbReference>